<dbReference type="KEGG" id="celz:E5225_15230"/>
<protein>
    <recommendedName>
        <fullName evidence="3">Asp23/Gls24 family envelope stress response protein</fullName>
    </recommendedName>
</protein>
<name>A0A4V1CMZ9_9CELL</name>
<evidence type="ECO:0000313" key="1">
    <source>
        <dbReference type="EMBL" id="QCB94705.1"/>
    </source>
</evidence>
<reference evidence="1 2" key="1">
    <citation type="submission" date="2019-04" db="EMBL/GenBank/DDBJ databases">
        <title>Isolation and identification of Cellulomonas shaoxiangyii sp. Nov. isolated from feces of the Tibetan antelopes (Pantholops hodgsonii) in the Qinghai-Tibet plateau of China.</title>
        <authorList>
            <person name="Tian Z."/>
        </authorList>
    </citation>
    <scope>NUCLEOTIDE SEQUENCE [LARGE SCALE GENOMIC DNA]</scope>
    <source>
        <strain evidence="1 2">Z28</strain>
    </source>
</reference>
<dbReference type="AlphaFoldDB" id="A0A4V1CMZ9"/>
<proteinExistence type="predicted"/>
<dbReference type="OrthoDB" id="3256527at2"/>
<dbReference type="Proteomes" id="UP000296469">
    <property type="component" value="Chromosome"/>
</dbReference>
<keyword evidence="2" id="KW-1185">Reference proteome</keyword>
<organism evidence="1 2">
    <name type="scientific">Cellulomonas shaoxiangyii</name>
    <dbReference type="NCBI Taxonomy" id="2566013"/>
    <lineage>
        <taxon>Bacteria</taxon>
        <taxon>Bacillati</taxon>
        <taxon>Actinomycetota</taxon>
        <taxon>Actinomycetes</taxon>
        <taxon>Micrococcales</taxon>
        <taxon>Cellulomonadaceae</taxon>
        <taxon>Cellulomonas</taxon>
    </lineage>
</organism>
<gene>
    <name evidence="1" type="ORF">E5225_15230</name>
</gene>
<evidence type="ECO:0000313" key="2">
    <source>
        <dbReference type="Proteomes" id="UP000296469"/>
    </source>
</evidence>
<dbReference type="RefSeq" id="WP_135973315.1">
    <property type="nucleotide sequence ID" value="NZ_CP039291.1"/>
</dbReference>
<evidence type="ECO:0008006" key="3">
    <source>
        <dbReference type="Google" id="ProtNLM"/>
    </source>
</evidence>
<dbReference type="EMBL" id="CP039291">
    <property type="protein sequence ID" value="QCB94705.1"/>
    <property type="molecule type" value="Genomic_DNA"/>
</dbReference>
<accession>A0A4V1CMZ9</accession>
<sequence>MPSYRVTATVGLLRPGTAPADVLPEAVAAARALTTVEAHDVGVVRGEARVTVRFQAEGDGAARRVGWAVLSRLDELAETTDGRLTRRYGNRWLPPRRPNAG</sequence>